<gene>
    <name evidence="2" type="ORF">M977_03498</name>
</gene>
<dbReference type="PATRIC" id="fig|1354253.4.peg.3561"/>
<feature type="transmembrane region" description="Helical" evidence="1">
    <location>
        <begin position="73"/>
        <end position="94"/>
    </location>
</feature>
<keyword evidence="1" id="KW-1133">Transmembrane helix</keyword>
<evidence type="ECO:0000256" key="1">
    <source>
        <dbReference type="SAM" id="Phobius"/>
    </source>
</evidence>
<dbReference type="Pfam" id="PF10767">
    <property type="entry name" value="YbjO_DH-like"/>
    <property type="match status" value="1"/>
</dbReference>
<organism evidence="2 3">
    <name type="scientific">Buttiauxella gaviniae ATCC 51604</name>
    <dbReference type="NCBI Taxonomy" id="1354253"/>
    <lineage>
        <taxon>Bacteria</taxon>
        <taxon>Pseudomonadati</taxon>
        <taxon>Pseudomonadota</taxon>
        <taxon>Gammaproteobacteria</taxon>
        <taxon>Enterobacterales</taxon>
        <taxon>Enterobacteriaceae</taxon>
        <taxon>Buttiauxella</taxon>
    </lineage>
</organism>
<sequence>MPRQTRHYVVWNTRFAEILRKRSQTQAKLNAPTLVLVAAIAILSTRVLDLMLLFNMLGVRGVIDFVHRSVQTWNLTLIFLGSLVMLCIELRCAFVIMKGRNWGRWVFLATQVIAVGYLWSASLGWGYPELFSIPGESKREIFRSLMTQKLPDLLVLFLLFIPTRSRLFFKLQ</sequence>
<dbReference type="EMBL" id="LXEP01000031">
    <property type="protein sequence ID" value="OAT18576.1"/>
    <property type="molecule type" value="Genomic_DNA"/>
</dbReference>
<keyword evidence="1" id="KW-0812">Transmembrane</keyword>
<evidence type="ECO:0000313" key="3">
    <source>
        <dbReference type="Proteomes" id="UP000078504"/>
    </source>
</evidence>
<dbReference type="Proteomes" id="UP000078504">
    <property type="component" value="Unassembled WGS sequence"/>
</dbReference>
<feature type="transmembrane region" description="Helical" evidence="1">
    <location>
        <begin position="29"/>
        <end position="53"/>
    </location>
</feature>
<dbReference type="InterPro" id="IPR019703">
    <property type="entry name" value="YbjO_DH-like"/>
</dbReference>
<comment type="caution">
    <text evidence="2">The sequence shown here is derived from an EMBL/GenBank/DDBJ whole genome shotgun (WGS) entry which is preliminary data.</text>
</comment>
<proteinExistence type="predicted"/>
<evidence type="ECO:0000313" key="2">
    <source>
        <dbReference type="EMBL" id="OAT18576.1"/>
    </source>
</evidence>
<keyword evidence="1" id="KW-0472">Membrane</keyword>
<name>A0A1B7HSF7_9ENTR</name>
<dbReference type="AlphaFoldDB" id="A0A1B7HSF7"/>
<reference evidence="2 3" key="1">
    <citation type="submission" date="2016-04" db="EMBL/GenBank/DDBJ databases">
        <title>ATOL: Assembling a taxonomically balanced genome-scale reconstruction of the evolutionary history of the Enterobacteriaceae.</title>
        <authorList>
            <person name="Plunkett G.III."/>
            <person name="Neeno-Eckwall E.C."/>
            <person name="Glasner J.D."/>
            <person name="Perna N.T."/>
        </authorList>
    </citation>
    <scope>NUCLEOTIDE SEQUENCE [LARGE SCALE GENOMIC DNA]</scope>
    <source>
        <strain evidence="2 3">ATCC 51604</strain>
    </source>
</reference>
<protein>
    <submittedName>
        <fullName evidence="2">Putative inner membrane protein</fullName>
    </submittedName>
</protein>
<accession>A0A1B7HSF7</accession>
<feature type="transmembrane region" description="Helical" evidence="1">
    <location>
        <begin position="106"/>
        <end position="127"/>
    </location>
</feature>